<evidence type="ECO:0000259" key="1">
    <source>
        <dbReference type="Pfam" id="PF13354"/>
    </source>
</evidence>
<sequence>MAYRENLKNRINEFIESQTGNICVSLFDLKEQDGFSIDGDRRVPSASMIKLVIMAELMRRVGAGELSLEEKIKITQEMRTGGDGVLKELEPGHEFSLREILTLMIIVSDNEATNILIQMLGMDRINRMAAELGLKEAVLGRKMMDSEAKKQGRDNFICADDIMLILKKIYEGSCVDRKASALMLDILKRQQQSGRLQLYLPEDVEVAHKCGDLDFLENDGGIILLPGHPYILAVLTNGVKTNKDGREAIGRISQIIYEELSSQVVRRDAMKSELFTTINGVFKPKAEP</sequence>
<dbReference type="Gene3D" id="3.40.710.10">
    <property type="entry name" value="DD-peptidase/beta-lactamase superfamily"/>
    <property type="match status" value="1"/>
</dbReference>
<dbReference type="AlphaFoldDB" id="E7GH01"/>
<accession>E7GH01</accession>
<reference evidence="2 3" key="1">
    <citation type="submission" date="2010-12" db="EMBL/GenBank/DDBJ databases">
        <title>The Genome Sequence of Clostridium symbiosum strain WAL-14163.</title>
        <authorList>
            <person name="Earl A."/>
            <person name="Ward D."/>
            <person name="Feldgarden M."/>
            <person name="Gevers D."/>
            <person name="Finegold S.M."/>
            <person name="Summanen P.H."/>
            <person name="Molitoris D.R."/>
            <person name="Vaisanen M.L."/>
            <person name="Daigneault M."/>
            <person name="Young S.K."/>
            <person name="Zeng Q."/>
            <person name="Gargeya S."/>
            <person name="Fitzgerald M."/>
            <person name="Haas B."/>
            <person name="Abouelleil A."/>
            <person name="Alvarado L."/>
            <person name="Arachchi H.M."/>
            <person name="Berlin A."/>
            <person name="Brown A."/>
            <person name="Chapman S.B."/>
            <person name="Chen Z."/>
            <person name="Dunbar C."/>
            <person name="Freedman E."/>
            <person name="Gearin G."/>
            <person name="Gellesch M."/>
            <person name="Goldberg J."/>
            <person name="Griggs A."/>
            <person name="Gujja S."/>
            <person name="Heilman E."/>
            <person name="Heiman D."/>
            <person name="Howarth C."/>
            <person name="Larson L."/>
            <person name="Lui A."/>
            <person name="MacDonald P.J.P."/>
            <person name="Mehta T."/>
            <person name="Montmayeur A."/>
            <person name="Murphy C."/>
            <person name="Neiman D."/>
            <person name="Pearson M."/>
            <person name="Priest M."/>
            <person name="Roberts A."/>
            <person name="Saif S."/>
            <person name="Shea T."/>
            <person name="Shenoy N."/>
            <person name="Sisk P."/>
            <person name="Stolte C."/>
            <person name="Sykes S."/>
            <person name="White J."/>
            <person name="Yandava C."/>
            <person name="Nusbaum C."/>
            <person name="Birren B."/>
        </authorList>
    </citation>
    <scope>NUCLEOTIDE SEQUENCE [LARGE SCALE GENOMIC DNA]</scope>
    <source>
        <strain evidence="2 3">WAL-14163</strain>
    </source>
</reference>
<dbReference type="Proteomes" id="UP000002970">
    <property type="component" value="Unassembled WGS sequence"/>
</dbReference>
<protein>
    <submittedName>
        <fullName evidence="2">Beta-lactamase</fullName>
    </submittedName>
</protein>
<gene>
    <name evidence="2" type="ORF">HMPREF9474_00194</name>
</gene>
<feature type="domain" description="Beta-lactamase class A catalytic" evidence="1">
    <location>
        <begin position="27"/>
        <end position="236"/>
    </location>
</feature>
<dbReference type="eggNOG" id="COG2367">
    <property type="taxonomic scope" value="Bacteria"/>
</dbReference>
<dbReference type="SUPFAM" id="SSF56601">
    <property type="entry name" value="beta-lactamase/transpeptidase-like"/>
    <property type="match status" value="1"/>
</dbReference>
<dbReference type="EMBL" id="ADLQ01000009">
    <property type="protein sequence ID" value="EGA95897.1"/>
    <property type="molecule type" value="Genomic_DNA"/>
</dbReference>
<organism evidence="2 3">
    <name type="scientific">Clostridium symbiosum (strain WAL-14163)</name>
    <dbReference type="NCBI Taxonomy" id="742740"/>
    <lineage>
        <taxon>Bacteria</taxon>
        <taxon>Bacillati</taxon>
        <taxon>Bacillota</taxon>
        <taxon>Clostridia</taxon>
        <taxon>Lachnospirales</taxon>
        <taxon>Lachnospiraceae</taxon>
        <taxon>Otoolea</taxon>
    </lineage>
</organism>
<proteinExistence type="predicted"/>
<dbReference type="InterPro" id="IPR045155">
    <property type="entry name" value="Beta-lactam_cat"/>
</dbReference>
<evidence type="ECO:0000313" key="2">
    <source>
        <dbReference type="EMBL" id="EGA95897.1"/>
    </source>
</evidence>
<evidence type="ECO:0000313" key="3">
    <source>
        <dbReference type="Proteomes" id="UP000002970"/>
    </source>
</evidence>
<dbReference type="InterPro" id="IPR000871">
    <property type="entry name" value="Beta-lactam_class-A"/>
</dbReference>
<comment type="caution">
    <text evidence="2">The sequence shown here is derived from an EMBL/GenBank/DDBJ whole genome shotgun (WGS) entry which is preliminary data.</text>
</comment>
<dbReference type="HOGENOM" id="CLU_031960_9_2_9"/>
<keyword evidence="3" id="KW-1185">Reference proteome</keyword>
<dbReference type="STRING" id="1512.GCA_900049235_00226"/>
<name>E7GH01_CLOS6</name>
<dbReference type="PANTHER" id="PTHR35333:SF3">
    <property type="entry name" value="BETA-LACTAMASE-TYPE TRANSPEPTIDASE FOLD CONTAINING PROTEIN"/>
    <property type="match status" value="1"/>
</dbReference>
<dbReference type="GO" id="GO:0030655">
    <property type="term" value="P:beta-lactam antibiotic catabolic process"/>
    <property type="evidence" value="ECO:0007669"/>
    <property type="project" value="InterPro"/>
</dbReference>
<dbReference type="RefSeq" id="WP_003497363.1">
    <property type="nucleotide sequence ID" value="NZ_GL834305.1"/>
</dbReference>
<dbReference type="GO" id="GO:0008800">
    <property type="term" value="F:beta-lactamase activity"/>
    <property type="evidence" value="ECO:0007669"/>
    <property type="project" value="InterPro"/>
</dbReference>
<dbReference type="GO" id="GO:0046677">
    <property type="term" value="P:response to antibiotic"/>
    <property type="evidence" value="ECO:0007669"/>
    <property type="project" value="InterPro"/>
</dbReference>
<dbReference type="PANTHER" id="PTHR35333">
    <property type="entry name" value="BETA-LACTAMASE"/>
    <property type="match status" value="1"/>
</dbReference>
<dbReference type="InterPro" id="IPR012338">
    <property type="entry name" value="Beta-lactam/transpept-like"/>
</dbReference>
<dbReference type="Pfam" id="PF13354">
    <property type="entry name" value="Beta-lactamase2"/>
    <property type="match status" value="1"/>
</dbReference>